<organism evidence="3 4">
    <name type="scientific">Planococcus massiliensis</name>
    <dbReference type="NCBI Taxonomy" id="1499687"/>
    <lineage>
        <taxon>Bacteria</taxon>
        <taxon>Bacillati</taxon>
        <taxon>Bacillota</taxon>
        <taxon>Bacilli</taxon>
        <taxon>Bacillales</taxon>
        <taxon>Caryophanaceae</taxon>
        <taxon>Planococcus</taxon>
    </lineage>
</organism>
<gene>
    <name evidence="3" type="ORF">BN1080_01129</name>
</gene>
<dbReference type="InterPro" id="IPR018711">
    <property type="entry name" value="NAGPA"/>
</dbReference>
<keyword evidence="4" id="KW-1185">Reference proteome</keyword>
<dbReference type="Gene3D" id="2.60.120.430">
    <property type="entry name" value="Galactose-binding lectin"/>
    <property type="match status" value="1"/>
</dbReference>
<dbReference type="STRING" id="1499687.BN1080_01129"/>
<evidence type="ECO:0000259" key="2">
    <source>
        <dbReference type="Pfam" id="PF09992"/>
    </source>
</evidence>
<feature type="domain" description="Phosphodiester glycosidase" evidence="2">
    <location>
        <begin position="218"/>
        <end position="389"/>
    </location>
</feature>
<dbReference type="Pfam" id="PF09992">
    <property type="entry name" value="NAGPA"/>
    <property type="match status" value="1"/>
</dbReference>
<accession>A0A098EK08</accession>
<proteinExistence type="predicted"/>
<reference evidence="3 4" key="1">
    <citation type="submission" date="2014-09" db="EMBL/GenBank/DDBJ databases">
        <authorList>
            <person name="Urmite Genomes Urmite Genomes"/>
        </authorList>
    </citation>
    <scope>NUCLEOTIDE SEQUENCE [LARGE SCALE GENOMIC DNA]</scope>
    <source>
        <strain evidence="3 4">ES2</strain>
    </source>
</reference>
<feature type="signal peptide" evidence="1">
    <location>
        <begin position="1"/>
        <end position="26"/>
    </location>
</feature>
<dbReference type="AlphaFoldDB" id="A0A098EK08"/>
<evidence type="ECO:0000256" key="1">
    <source>
        <dbReference type="SAM" id="SignalP"/>
    </source>
</evidence>
<keyword evidence="1" id="KW-0732">Signal</keyword>
<dbReference type="PANTHER" id="PTHR40446">
    <property type="entry name" value="N-ACETYLGLUCOSAMINE-1-PHOSPHODIESTER ALPHA-N-ACETYLGLUCOSAMINIDASE"/>
    <property type="match status" value="1"/>
</dbReference>
<evidence type="ECO:0000313" key="3">
    <source>
        <dbReference type="EMBL" id="CEG22207.1"/>
    </source>
</evidence>
<feature type="chain" id="PRO_5001940947" description="Phosphodiester glycosidase domain-containing protein" evidence="1">
    <location>
        <begin position="27"/>
        <end position="755"/>
    </location>
</feature>
<evidence type="ECO:0000313" key="4">
    <source>
        <dbReference type="Proteomes" id="UP000043699"/>
    </source>
</evidence>
<dbReference type="PANTHER" id="PTHR40446:SF2">
    <property type="entry name" value="N-ACETYLGLUCOSAMINE-1-PHOSPHODIESTER ALPHA-N-ACETYLGLUCOSAMINIDASE"/>
    <property type="match status" value="1"/>
</dbReference>
<protein>
    <recommendedName>
        <fullName evidence="2">Phosphodiester glycosidase domain-containing protein</fullName>
    </recommendedName>
</protein>
<dbReference type="Proteomes" id="UP000043699">
    <property type="component" value="Unassembled WGS sequence"/>
</dbReference>
<dbReference type="RefSeq" id="WP_052650924.1">
    <property type="nucleotide sequence ID" value="NZ_CCXS01000001.1"/>
</dbReference>
<dbReference type="EMBL" id="CCXS01000001">
    <property type="protein sequence ID" value="CEG22207.1"/>
    <property type="molecule type" value="Genomic_DNA"/>
</dbReference>
<name>A0A098EK08_9BACL</name>
<sequence>MKFKKLLTVSLAAGLLLSMQVKPASADMLSPGVNYVNESKSVSGKAQRINRMTINMNAPFTTINMGISNPFTALSTTTSLSRLHTKEQNHVIGAINASLFTFESGLPTYLLAEGNNIVNLGAVSTNYNDFMHTPAAFGVTADNKAKVGKYNLSYTITHNGKSSELTSLNRERERGESILYTSSWPYENTRTNSTGLEVVVSTSSSVNTGNEFGETVPGKVTAIRPYGQYTSATIPKNGYVISAVDKEEVDKIRDLKIGDAVGLTVDVEKQWKGSKFMLATGPLLVQNGAVDLSIDLNSPRVTQRTARTAVATNADGSNAYFVTVDSGITGSSGMTLTEFASYLKSIGAYNAINLDGGGSTTMAARKYGDSLPTLVNRPSTGYERKVSAILEAVSTAPYGVGTYVTASPKQAGSIPVDSALGFKVDKVLDQYYNTLPIDQAKLKLISVSGGIGKIENNQFIAVKEGSGTVSAKYENASITIPVTVSPKVSDKAVALSTLDSTSSLSAEAVRAAAAISLEKSIAPKQGSGSIKLAYDFTSYKDGVSAAYLKWNSPYQIPNQPKRIGAWVYGDGMNHWLRGSLTDANGKEVVIDFTAEDKLDWVGWKYVEANIPATAAAPLSLNRIYVAETKSTKKTKGSVWIDGLQALYTADKTVQQSFVPNPSVRIEKADKKFTVTFSQPMNPEFIHGKYVYVEDQYGVRQAVTVKKGAAPNQLIVEAPAGGYKSGQNYQLIVTHFVPNSSNIKMVKDHITEFKIQ</sequence>